<dbReference type="EnsemblMetazoa" id="GPPI016898-RA">
    <property type="protein sequence ID" value="GPPI016898-PA"/>
    <property type="gene ID" value="GPPI016898"/>
</dbReference>
<sequence>MVDLAEATGNCLTHKKTNGPGVKKLCNAAFVQFGPNDKWTIAATIFNRSIPYDPEQAKLMSQMLISISLLIWNVINLICLRNIDILPTFTIVEDACRTEPLIGICHMNAVAEKDYLLENLLLYELYQPTRKPINVNVVETKILSNRKSFKRF</sequence>
<protein>
    <submittedName>
        <fullName evidence="1">Uncharacterized protein</fullName>
    </submittedName>
</protein>
<reference evidence="1" key="2">
    <citation type="submission" date="2020-05" db="UniProtKB">
        <authorList>
            <consortium name="EnsemblMetazoa"/>
        </authorList>
    </citation>
    <scope>IDENTIFICATION</scope>
    <source>
        <strain evidence="1">IAEA</strain>
    </source>
</reference>
<proteinExistence type="predicted"/>
<keyword evidence="2" id="KW-1185">Reference proteome</keyword>
<dbReference type="Proteomes" id="UP000092460">
    <property type="component" value="Unassembled WGS sequence"/>
</dbReference>
<dbReference type="AlphaFoldDB" id="A0A1B0B2K9"/>
<evidence type="ECO:0000313" key="2">
    <source>
        <dbReference type="Proteomes" id="UP000092460"/>
    </source>
</evidence>
<accession>A0A1B0B2K9</accession>
<evidence type="ECO:0000313" key="1">
    <source>
        <dbReference type="EnsemblMetazoa" id="GPPI016898-PA"/>
    </source>
</evidence>
<organism evidence="1 2">
    <name type="scientific">Glossina palpalis gambiensis</name>
    <dbReference type="NCBI Taxonomy" id="67801"/>
    <lineage>
        <taxon>Eukaryota</taxon>
        <taxon>Metazoa</taxon>
        <taxon>Ecdysozoa</taxon>
        <taxon>Arthropoda</taxon>
        <taxon>Hexapoda</taxon>
        <taxon>Insecta</taxon>
        <taxon>Pterygota</taxon>
        <taxon>Neoptera</taxon>
        <taxon>Endopterygota</taxon>
        <taxon>Diptera</taxon>
        <taxon>Brachycera</taxon>
        <taxon>Muscomorpha</taxon>
        <taxon>Hippoboscoidea</taxon>
        <taxon>Glossinidae</taxon>
        <taxon>Glossina</taxon>
    </lineage>
</organism>
<name>A0A1B0B2K9_9MUSC</name>
<dbReference type="EMBL" id="JXJN01007683">
    <property type="status" value="NOT_ANNOTATED_CDS"/>
    <property type="molecule type" value="Genomic_DNA"/>
</dbReference>
<reference evidence="2" key="1">
    <citation type="submission" date="2015-01" db="EMBL/GenBank/DDBJ databases">
        <authorList>
            <person name="Aksoy S."/>
            <person name="Warren W."/>
            <person name="Wilson R.K."/>
        </authorList>
    </citation>
    <scope>NUCLEOTIDE SEQUENCE [LARGE SCALE GENOMIC DNA]</scope>
    <source>
        <strain evidence="2">IAEA</strain>
    </source>
</reference>
<dbReference type="VEuPathDB" id="VectorBase:GPPI016898"/>